<evidence type="ECO:0000256" key="1">
    <source>
        <dbReference type="SAM" id="MobiDB-lite"/>
    </source>
</evidence>
<evidence type="ECO:0000313" key="3">
    <source>
        <dbReference type="Proteomes" id="UP000014680"/>
    </source>
</evidence>
<evidence type="ECO:0000313" key="2">
    <source>
        <dbReference type="EMBL" id="ELP84598.1"/>
    </source>
</evidence>
<dbReference type="KEGG" id="eiv:EIN_172030"/>
<name>A0A0A1U117_ENTIV</name>
<dbReference type="RefSeq" id="XP_004183944.1">
    <property type="nucleotide sequence ID" value="XM_004183896.1"/>
</dbReference>
<keyword evidence="3" id="KW-1185">Reference proteome</keyword>
<reference evidence="2 3" key="1">
    <citation type="submission" date="2012-10" db="EMBL/GenBank/DDBJ databases">
        <authorList>
            <person name="Zafar N."/>
            <person name="Inman J."/>
            <person name="Hall N."/>
            <person name="Lorenzi H."/>
            <person name="Caler E."/>
        </authorList>
    </citation>
    <scope>NUCLEOTIDE SEQUENCE [LARGE SCALE GENOMIC DNA]</scope>
    <source>
        <strain evidence="2 3">IP1</strain>
    </source>
</reference>
<accession>A0A0A1U117</accession>
<sequence>MKRNHTEQNNKKPFAPSFHKSHPFCLEEIYGDEENSDSEESVAPKTLVDRKRILTLDKKKEVLRIKRKQLREQKEKSEEEIPFRLPEDRPELEEKVGITRSVERKGDTNTIKETHVIDENGTDVVSLKNTLIALQELFPSEDSASEEVYVGKPMKKSTFNV</sequence>
<protein>
    <submittedName>
        <fullName evidence="2">Uncharacterized protein</fullName>
    </submittedName>
</protein>
<organism evidence="2 3">
    <name type="scientific">Entamoeba invadens IP1</name>
    <dbReference type="NCBI Taxonomy" id="370355"/>
    <lineage>
        <taxon>Eukaryota</taxon>
        <taxon>Amoebozoa</taxon>
        <taxon>Evosea</taxon>
        <taxon>Archamoebae</taxon>
        <taxon>Mastigamoebida</taxon>
        <taxon>Entamoebidae</taxon>
        <taxon>Entamoeba</taxon>
    </lineage>
</organism>
<dbReference type="EMBL" id="KB207112">
    <property type="protein sequence ID" value="ELP84598.1"/>
    <property type="molecule type" value="Genomic_DNA"/>
</dbReference>
<dbReference type="AlphaFoldDB" id="A0A0A1U117"/>
<dbReference type="Proteomes" id="UP000014680">
    <property type="component" value="Unassembled WGS sequence"/>
</dbReference>
<dbReference type="GeneID" id="14883698"/>
<gene>
    <name evidence="2" type="ORF">EIN_172030</name>
</gene>
<proteinExistence type="predicted"/>
<dbReference type="VEuPathDB" id="AmoebaDB:EIN_172030"/>
<feature type="region of interest" description="Disordered" evidence="1">
    <location>
        <begin position="70"/>
        <end position="101"/>
    </location>
</feature>